<keyword evidence="5 7" id="KW-0472">Membrane</keyword>
<keyword evidence="2" id="KW-1003">Cell membrane</keyword>
<accession>A0A917SYY3</accession>
<feature type="region of interest" description="Disordered" evidence="6">
    <location>
        <begin position="1"/>
        <end position="32"/>
    </location>
</feature>
<dbReference type="Pfam" id="PF03631">
    <property type="entry name" value="Virul_fac_BrkB"/>
    <property type="match status" value="1"/>
</dbReference>
<proteinExistence type="predicted"/>
<dbReference type="EMBL" id="BMNA01000004">
    <property type="protein sequence ID" value="GGM02863.1"/>
    <property type="molecule type" value="Genomic_DNA"/>
</dbReference>
<evidence type="ECO:0000256" key="3">
    <source>
        <dbReference type="ARBA" id="ARBA00022692"/>
    </source>
</evidence>
<evidence type="ECO:0000256" key="7">
    <source>
        <dbReference type="SAM" id="Phobius"/>
    </source>
</evidence>
<feature type="transmembrane region" description="Helical" evidence="7">
    <location>
        <begin position="78"/>
        <end position="104"/>
    </location>
</feature>
<feature type="region of interest" description="Disordered" evidence="6">
    <location>
        <begin position="344"/>
        <end position="409"/>
    </location>
</feature>
<evidence type="ECO:0000256" key="2">
    <source>
        <dbReference type="ARBA" id="ARBA00022475"/>
    </source>
</evidence>
<evidence type="ECO:0008006" key="10">
    <source>
        <dbReference type="Google" id="ProtNLM"/>
    </source>
</evidence>
<comment type="caution">
    <text evidence="8">The sequence shown here is derived from an EMBL/GenBank/DDBJ whole genome shotgun (WGS) entry which is preliminary data.</text>
</comment>
<keyword evidence="3 7" id="KW-0812">Transmembrane</keyword>
<feature type="transmembrane region" description="Helical" evidence="7">
    <location>
        <begin position="265"/>
        <end position="286"/>
    </location>
</feature>
<comment type="subcellular location">
    <subcellularLocation>
        <location evidence="1">Cell membrane</location>
        <topology evidence="1">Multi-pass membrane protein</topology>
    </subcellularLocation>
</comment>
<keyword evidence="9" id="KW-1185">Reference proteome</keyword>
<protein>
    <recommendedName>
        <fullName evidence="10">YihY/virulence factor BrkB family protein</fullName>
    </recommendedName>
</protein>
<evidence type="ECO:0000313" key="9">
    <source>
        <dbReference type="Proteomes" id="UP000655208"/>
    </source>
</evidence>
<dbReference type="Proteomes" id="UP000655208">
    <property type="component" value="Unassembled WGS sequence"/>
</dbReference>
<evidence type="ECO:0000256" key="5">
    <source>
        <dbReference type="ARBA" id="ARBA00023136"/>
    </source>
</evidence>
<feature type="transmembrane region" description="Helical" evidence="7">
    <location>
        <begin position="230"/>
        <end position="253"/>
    </location>
</feature>
<keyword evidence="4 7" id="KW-1133">Transmembrane helix</keyword>
<feature type="compositionally biased region" description="Pro residues" evidence="6">
    <location>
        <begin position="398"/>
        <end position="409"/>
    </location>
</feature>
<dbReference type="RefSeq" id="WP_188941729.1">
    <property type="nucleotide sequence ID" value="NZ_BMNA01000004.1"/>
</dbReference>
<dbReference type="AlphaFoldDB" id="A0A917SYY3"/>
<feature type="transmembrane region" description="Helical" evidence="7">
    <location>
        <begin position="188"/>
        <end position="210"/>
    </location>
</feature>
<feature type="transmembrane region" description="Helical" evidence="7">
    <location>
        <begin position="155"/>
        <end position="176"/>
    </location>
</feature>
<organism evidence="8 9">
    <name type="scientific">Nakamurella endophytica</name>
    <dbReference type="NCBI Taxonomy" id="1748367"/>
    <lineage>
        <taxon>Bacteria</taxon>
        <taxon>Bacillati</taxon>
        <taxon>Actinomycetota</taxon>
        <taxon>Actinomycetes</taxon>
        <taxon>Nakamurellales</taxon>
        <taxon>Nakamurellaceae</taxon>
        <taxon>Nakamurella</taxon>
    </lineage>
</organism>
<dbReference type="InterPro" id="IPR017039">
    <property type="entry name" value="Virul_fac_BrkB"/>
</dbReference>
<reference evidence="8" key="2">
    <citation type="submission" date="2020-09" db="EMBL/GenBank/DDBJ databases">
        <authorList>
            <person name="Sun Q."/>
            <person name="Zhou Y."/>
        </authorList>
    </citation>
    <scope>NUCLEOTIDE SEQUENCE</scope>
    <source>
        <strain evidence="8">CGMCC 4.7308</strain>
    </source>
</reference>
<evidence type="ECO:0000313" key="8">
    <source>
        <dbReference type="EMBL" id="GGM02863.1"/>
    </source>
</evidence>
<feature type="transmembrane region" description="Helical" evidence="7">
    <location>
        <begin position="306"/>
        <end position="327"/>
    </location>
</feature>
<dbReference type="PANTHER" id="PTHR30213:SF0">
    <property type="entry name" value="UPF0761 MEMBRANE PROTEIN YIHY"/>
    <property type="match status" value="1"/>
</dbReference>
<dbReference type="GO" id="GO:0005886">
    <property type="term" value="C:plasma membrane"/>
    <property type="evidence" value="ECO:0007669"/>
    <property type="project" value="UniProtKB-SubCell"/>
</dbReference>
<dbReference type="PANTHER" id="PTHR30213">
    <property type="entry name" value="INNER MEMBRANE PROTEIN YHJD"/>
    <property type="match status" value="1"/>
</dbReference>
<evidence type="ECO:0000256" key="1">
    <source>
        <dbReference type="ARBA" id="ARBA00004651"/>
    </source>
</evidence>
<evidence type="ECO:0000256" key="6">
    <source>
        <dbReference type="SAM" id="MobiDB-lite"/>
    </source>
</evidence>
<reference evidence="8" key="1">
    <citation type="journal article" date="2014" name="Int. J. Syst. Evol. Microbiol.">
        <title>Complete genome sequence of Corynebacterium casei LMG S-19264T (=DSM 44701T), isolated from a smear-ripened cheese.</title>
        <authorList>
            <consortium name="US DOE Joint Genome Institute (JGI-PGF)"/>
            <person name="Walter F."/>
            <person name="Albersmeier A."/>
            <person name="Kalinowski J."/>
            <person name="Ruckert C."/>
        </authorList>
    </citation>
    <scope>NUCLEOTIDE SEQUENCE</scope>
    <source>
        <strain evidence="8">CGMCC 4.7308</strain>
    </source>
</reference>
<evidence type="ECO:0000256" key="4">
    <source>
        <dbReference type="ARBA" id="ARBA00022989"/>
    </source>
</evidence>
<sequence length="409" mass="43523">MSGAAVSDGSSGIARRVRGSRPLLPNDPPQAEGRPIVAWHEFREGDEPPARHHRYRRVAARTLSKAWGDSLFGLSSQAAFWCALSTAPMLLALLGLSGFIAPLFGPDTLDILHTQIDRFLHGVFNPEVANDLVGDTVRTILQAGRGDVVSVGLVVALWAGSSAMSAFVEAITIAYRQHEVRHPVVERFFALGLYLGALVIGLVVLPLLAIGPEYLVRLFPERLRDTVTTAISVSYYPVTAVLLILALATLYKVAPKRRHPWARGLPGALLAAVVFLVASLGLRLYLAYVYAHGLTYGALATPITFLLFYYFAAMAIIVGAQFNNALLEHYPLRPRARRRLTGEAPATAGAGGGAHAPDGEGAPDGDGAPDRDRAPDRAGAVAVPDRHADRAARSNGRPVPPAAGSPPAG</sequence>
<gene>
    <name evidence="8" type="ORF">GCM10011594_23710</name>
</gene>
<name>A0A917SYY3_9ACTN</name>